<reference evidence="5" key="2">
    <citation type="submission" date="2023-07" db="EMBL/GenBank/DDBJ databases">
        <authorList>
            <consortium name="Lawrence Berkeley National Laboratory"/>
            <person name="Haridas S."/>
            <person name="Hensen N."/>
            <person name="Bonometti L."/>
            <person name="Westerberg I."/>
            <person name="Brannstrom I.O."/>
            <person name="Guillou S."/>
            <person name="Cros-Aarteil S."/>
            <person name="Calhoun S."/>
            <person name="Kuo A."/>
            <person name="Mondo S."/>
            <person name="Pangilinan J."/>
            <person name="Riley R."/>
            <person name="LaButti K."/>
            <person name="Andreopoulos B."/>
            <person name="Lipzen A."/>
            <person name="Chen C."/>
            <person name="Yanf M."/>
            <person name="Daum C."/>
            <person name="Ng V."/>
            <person name="Clum A."/>
            <person name="Steindorff A."/>
            <person name="Ohm R."/>
            <person name="Martin F."/>
            <person name="Silar P."/>
            <person name="Natvig D."/>
            <person name="Lalanne C."/>
            <person name="Gautier V."/>
            <person name="Ament-velasquez S.L."/>
            <person name="Kruys A."/>
            <person name="Hutchinson M.I."/>
            <person name="Powell A.J."/>
            <person name="Barry K."/>
            <person name="Miller A.N."/>
            <person name="Grigoriev I.V."/>
            <person name="Debuchy R."/>
            <person name="Gladieux P."/>
            <person name="Thoren M.H."/>
            <person name="Johannesson H."/>
        </authorList>
    </citation>
    <scope>NUCLEOTIDE SEQUENCE</scope>
    <source>
        <strain evidence="5">FGSC 1904</strain>
    </source>
</reference>
<dbReference type="InterPro" id="IPR000271">
    <property type="entry name" value="Ribosomal_bL34"/>
</dbReference>
<dbReference type="GO" id="GO:0006412">
    <property type="term" value="P:translation"/>
    <property type="evidence" value="ECO:0007669"/>
    <property type="project" value="InterPro"/>
</dbReference>
<accession>A0AAE0PN26</accession>
<evidence type="ECO:0000256" key="2">
    <source>
        <dbReference type="ARBA" id="ARBA00022980"/>
    </source>
</evidence>
<dbReference type="Proteomes" id="UP001281003">
    <property type="component" value="Unassembled WGS sequence"/>
</dbReference>
<organism evidence="5 6">
    <name type="scientific">Sordaria brevicollis</name>
    <dbReference type="NCBI Taxonomy" id="83679"/>
    <lineage>
        <taxon>Eukaryota</taxon>
        <taxon>Fungi</taxon>
        <taxon>Dikarya</taxon>
        <taxon>Ascomycota</taxon>
        <taxon>Pezizomycotina</taxon>
        <taxon>Sordariomycetes</taxon>
        <taxon>Sordariomycetidae</taxon>
        <taxon>Sordariales</taxon>
        <taxon>Sordariaceae</taxon>
        <taxon>Sordaria</taxon>
    </lineage>
</organism>
<gene>
    <name evidence="5" type="ORF">B0T20DRAFT_342759</name>
</gene>
<dbReference type="Gene3D" id="1.10.287.3980">
    <property type="match status" value="1"/>
</dbReference>
<evidence type="ECO:0000313" key="5">
    <source>
        <dbReference type="EMBL" id="KAK3402904.1"/>
    </source>
</evidence>
<dbReference type="GO" id="GO:0003735">
    <property type="term" value="F:structural constituent of ribosome"/>
    <property type="evidence" value="ECO:0007669"/>
    <property type="project" value="InterPro"/>
</dbReference>
<evidence type="ECO:0000256" key="3">
    <source>
        <dbReference type="ARBA" id="ARBA00023274"/>
    </source>
</evidence>
<evidence type="ECO:0000256" key="4">
    <source>
        <dbReference type="SAM" id="MobiDB-lite"/>
    </source>
</evidence>
<dbReference type="Pfam" id="PF00468">
    <property type="entry name" value="Ribosomal_L34"/>
    <property type="match status" value="1"/>
</dbReference>
<proteinExistence type="inferred from homology"/>
<comment type="similarity">
    <text evidence="1">Belongs to the bacterial ribosomal protein bL34 family.</text>
</comment>
<sequence length="141" mass="14932">MSRIFASALQAAFKPSAFLPKTATRSFSILPSLRPTTLSSTPIFRAPTAITAPSASSPSTTTTVGVDGEVLDLLSASSLISSHPALSGLGSQIRCGPRPTMSGATRLVQKRRHGFLSRVKTKNGQKTLKRRQAKGRLRLSA</sequence>
<keyword evidence="6" id="KW-1185">Reference proteome</keyword>
<reference evidence="5" key="1">
    <citation type="journal article" date="2023" name="Mol. Phylogenet. Evol.">
        <title>Genome-scale phylogeny and comparative genomics of the fungal order Sordariales.</title>
        <authorList>
            <person name="Hensen N."/>
            <person name="Bonometti L."/>
            <person name="Westerberg I."/>
            <person name="Brannstrom I.O."/>
            <person name="Guillou S."/>
            <person name="Cros-Aarteil S."/>
            <person name="Calhoun S."/>
            <person name="Haridas S."/>
            <person name="Kuo A."/>
            <person name="Mondo S."/>
            <person name="Pangilinan J."/>
            <person name="Riley R."/>
            <person name="LaButti K."/>
            <person name="Andreopoulos B."/>
            <person name="Lipzen A."/>
            <person name="Chen C."/>
            <person name="Yan M."/>
            <person name="Daum C."/>
            <person name="Ng V."/>
            <person name="Clum A."/>
            <person name="Steindorff A."/>
            <person name="Ohm R.A."/>
            <person name="Martin F."/>
            <person name="Silar P."/>
            <person name="Natvig D.O."/>
            <person name="Lalanne C."/>
            <person name="Gautier V."/>
            <person name="Ament-Velasquez S.L."/>
            <person name="Kruys A."/>
            <person name="Hutchinson M.I."/>
            <person name="Powell A.J."/>
            <person name="Barry K."/>
            <person name="Miller A.N."/>
            <person name="Grigoriev I.V."/>
            <person name="Debuchy R."/>
            <person name="Gladieux P."/>
            <person name="Hiltunen Thoren M."/>
            <person name="Johannesson H."/>
        </authorList>
    </citation>
    <scope>NUCLEOTIDE SEQUENCE</scope>
    <source>
        <strain evidence="5">FGSC 1904</strain>
    </source>
</reference>
<dbReference type="NCBIfam" id="TIGR01030">
    <property type="entry name" value="rpmH_bact"/>
    <property type="match status" value="1"/>
</dbReference>
<evidence type="ECO:0000256" key="1">
    <source>
        <dbReference type="ARBA" id="ARBA00010111"/>
    </source>
</evidence>
<dbReference type="AlphaFoldDB" id="A0AAE0PN26"/>
<name>A0AAE0PN26_SORBR</name>
<dbReference type="GO" id="GO:0005840">
    <property type="term" value="C:ribosome"/>
    <property type="evidence" value="ECO:0007669"/>
    <property type="project" value="UniProtKB-KW"/>
</dbReference>
<keyword evidence="2" id="KW-0689">Ribosomal protein</keyword>
<dbReference type="GO" id="GO:1990904">
    <property type="term" value="C:ribonucleoprotein complex"/>
    <property type="evidence" value="ECO:0007669"/>
    <property type="project" value="UniProtKB-KW"/>
</dbReference>
<comment type="caution">
    <text evidence="5">The sequence shown here is derived from an EMBL/GenBank/DDBJ whole genome shotgun (WGS) entry which is preliminary data.</text>
</comment>
<protein>
    <recommendedName>
        <fullName evidence="7">Ribosomal protein L34</fullName>
    </recommendedName>
</protein>
<keyword evidence="3" id="KW-0687">Ribonucleoprotein</keyword>
<feature type="region of interest" description="Disordered" evidence="4">
    <location>
        <begin position="122"/>
        <end position="141"/>
    </location>
</feature>
<dbReference type="EMBL" id="JAUTDP010000001">
    <property type="protein sequence ID" value="KAK3402904.1"/>
    <property type="molecule type" value="Genomic_DNA"/>
</dbReference>
<evidence type="ECO:0000313" key="6">
    <source>
        <dbReference type="Proteomes" id="UP001281003"/>
    </source>
</evidence>
<evidence type="ECO:0008006" key="7">
    <source>
        <dbReference type="Google" id="ProtNLM"/>
    </source>
</evidence>